<protein>
    <submittedName>
        <fullName evidence="1">Uncharacterized protein</fullName>
    </submittedName>
</protein>
<comment type="caution">
    <text evidence="1">The sequence shown here is derived from an EMBL/GenBank/DDBJ whole genome shotgun (WGS) entry which is preliminary data.</text>
</comment>
<name>A0A1V2IFS7_9ACTN</name>
<dbReference type="OrthoDB" id="4539408at2"/>
<dbReference type="AlphaFoldDB" id="A0A1V2IFS7"/>
<proteinExistence type="predicted"/>
<evidence type="ECO:0000313" key="1">
    <source>
        <dbReference type="EMBL" id="ONH31905.1"/>
    </source>
</evidence>
<reference evidence="2" key="1">
    <citation type="submission" date="2016-10" db="EMBL/GenBank/DDBJ databases">
        <title>Frankia sp. NRRL B-16386 Genome sequencing.</title>
        <authorList>
            <person name="Ghodhbane-Gtari F."/>
            <person name="Swanson E."/>
            <person name="Gueddou A."/>
            <person name="Hezbri K."/>
            <person name="Ktari K."/>
            <person name="Nouioui I."/>
            <person name="Morris K."/>
            <person name="Simpson S."/>
            <person name="Abebe-Akele F."/>
            <person name="Thomas K."/>
            <person name="Gtari M."/>
            <person name="Tisa L.S."/>
        </authorList>
    </citation>
    <scope>NUCLEOTIDE SEQUENCE [LARGE SCALE GENOMIC DNA]</scope>
    <source>
        <strain evidence="2">NRRL B-16386</strain>
    </source>
</reference>
<dbReference type="STRING" id="1834516.BL253_07105"/>
<organism evidence="1 2">
    <name type="scientific">Pseudofrankia asymbiotica</name>
    <dbReference type="NCBI Taxonomy" id="1834516"/>
    <lineage>
        <taxon>Bacteria</taxon>
        <taxon>Bacillati</taxon>
        <taxon>Actinomycetota</taxon>
        <taxon>Actinomycetes</taxon>
        <taxon>Frankiales</taxon>
        <taxon>Frankiaceae</taxon>
        <taxon>Pseudofrankia</taxon>
    </lineage>
</organism>
<dbReference type="EMBL" id="MOMC01000014">
    <property type="protein sequence ID" value="ONH31905.1"/>
    <property type="molecule type" value="Genomic_DNA"/>
</dbReference>
<gene>
    <name evidence="1" type="ORF">BL253_07105</name>
</gene>
<keyword evidence="2" id="KW-1185">Reference proteome</keyword>
<dbReference type="Proteomes" id="UP000188929">
    <property type="component" value="Unassembled WGS sequence"/>
</dbReference>
<sequence length="213" mass="22807">MAPAGLAWQTLPEPGALALVDTVSRRAAALARPHPADLPIAEIVAVEHEVLRWLDPATRADAEGALIDRLTGDPMPTLRAVCWLTASWAVVLHLRTGYAPTEVLRQLTFGGVWRGPQAPETEQVWEFLTAQVRAGALAALTDDPSVAHAFHSAAATRVAGYPECLLHHGLVLMSGLWLTLAAHGVEPLDLAATLAVYTHDAFDRPTGSFRPLT</sequence>
<accession>A0A1V2IFS7</accession>
<evidence type="ECO:0000313" key="2">
    <source>
        <dbReference type="Proteomes" id="UP000188929"/>
    </source>
</evidence>